<dbReference type="RefSeq" id="WP_274692130.1">
    <property type="nucleotide sequence ID" value="NZ_JAPMOU010000090.1"/>
</dbReference>
<sequence length="124" mass="13675">MAKRLLLLLCLLPGIALSQQFSDNQYRTNESASLANTLIPGGWTLYRTNLSRDDYSVFFQAMSGFTGVKYTPFAVSTQVVAGTNYKFICNGESIHPDVAPTAVIIKVHRPLHGEPEVLSINDIQ</sequence>
<evidence type="ECO:0000256" key="1">
    <source>
        <dbReference type="SAM" id="SignalP"/>
    </source>
</evidence>
<gene>
    <name evidence="2" type="ORF">ORQ98_28070</name>
</gene>
<evidence type="ECO:0000313" key="2">
    <source>
        <dbReference type="EMBL" id="MDE1465827.1"/>
    </source>
</evidence>
<accession>A0ABT5UHM8</accession>
<name>A0ABT5UHM8_9GAMM</name>
<keyword evidence="3" id="KW-1185">Reference proteome</keyword>
<dbReference type="InterPro" id="IPR046350">
    <property type="entry name" value="Cystatin_sf"/>
</dbReference>
<protein>
    <submittedName>
        <fullName evidence="2">Uncharacterized protein</fullName>
    </submittedName>
</protein>
<dbReference type="EMBL" id="JAPMOU010000090">
    <property type="protein sequence ID" value="MDE1465827.1"/>
    <property type="molecule type" value="Genomic_DNA"/>
</dbReference>
<feature type="chain" id="PRO_5046271983" evidence="1">
    <location>
        <begin position="19"/>
        <end position="124"/>
    </location>
</feature>
<organism evidence="2 3">
    <name type="scientific">Spartinivicinus poritis</name>
    <dbReference type="NCBI Taxonomy" id="2994640"/>
    <lineage>
        <taxon>Bacteria</taxon>
        <taxon>Pseudomonadati</taxon>
        <taxon>Pseudomonadota</taxon>
        <taxon>Gammaproteobacteria</taxon>
        <taxon>Oceanospirillales</taxon>
        <taxon>Zooshikellaceae</taxon>
        <taxon>Spartinivicinus</taxon>
    </lineage>
</organism>
<dbReference type="Proteomes" id="UP001528823">
    <property type="component" value="Unassembled WGS sequence"/>
</dbReference>
<evidence type="ECO:0000313" key="3">
    <source>
        <dbReference type="Proteomes" id="UP001528823"/>
    </source>
</evidence>
<keyword evidence="1" id="KW-0732">Signal</keyword>
<reference evidence="2 3" key="1">
    <citation type="submission" date="2022-11" db="EMBL/GenBank/DDBJ databases">
        <title>Spartinivicinus poritis sp. nov., isolated from scleractinian coral Porites lutea.</title>
        <authorList>
            <person name="Zhang G."/>
            <person name="Cai L."/>
            <person name="Wei Q."/>
        </authorList>
    </citation>
    <scope>NUCLEOTIDE SEQUENCE [LARGE SCALE GENOMIC DNA]</scope>
    <source>
        <strain evidence="2 3">A2-2</strain>
    </source>
</reference>
<dbReference type="SUPFAM" id="SSF54403">
    <property type="entry name" value="Cystatin/monellin"/>
    <property type="match status" value="1"/>
</dbReference>
<comment type="caution">
    <text evidence="2">The sequence shown here is derived from an EMBL/GenBank/DDBJ whole genome shotgun (WGS) entry which is preliminary data.</text>
</comment>
<feature type="signal peptide" evidence="1">
    <location>
        <begin position="1"/>
        <end position="18"/>
    </location>
</feature>
<proteinExistence type="predicted"/>